<keyword evidence="6" id="KW-0810">Translation regulation</keyword>
<comment type="subunit">
    <text evidence="10">Component of the Dom34-Hbs1 complex, also named Pelota-HBS1L complex, composed of dom34 and hbs1.</text>
</comment>
<keyword evidence="8" id="KW-0342">GTP-binding</keyword>
<comment type="subcellular location">
    <subcellularLocation>
        <location evidence="1">Cytoplasm</location>
    </subcellularLocation>
</comment>
<name>A0A4T0FY47_9BASI</name>
<dbReference type="Gene3D" id="3.40.50.300">
    <property type="entry name" value="P-loop containing nucleotide triphosphate hydrolases"/>
    <property type="match status" value="1"/>
</dbReference>
<evidence type="ECO:0000256" key="5">
    <source>
        <dbReference type="ARBA" id="ARBA00022801"/>
    </source>
</evidence>
<sequence>MSRHRYVRNMNLDDELDDGAFSDEYDDDTSDQVVYEGITDDQLDQLYAGLDSIRESIPESTSSDREIKDALWYFYFDVEKSLNWILGASSLHPRMKKTHSHTTEESTKRADAEKKKKEKGELRPSIPPPASVQQPTLHLDDAPLSALKKLAIARQAKAQPQSHPQSKLLFIGKGRARVPVPFDYDNCVYVKPDRKTVDERKPQEAAQTQQQTSAQPPAAPAKPVSKLAAMAAARRQQQQPQPQQSQQPQSQNDPPALTSPTSNPSEAPTKPLSKLQSRALQARAPPPPVQPPPPPRELTQSERLFVDLDTTIEKSQPSSVGNVIVMATARPREHALSSSTANLWICQKGAFDGPSPDDVVLSARKGTTLGSGSGSGDADREQRASKPSSKASTPTPGTPSKKEFAHLSKDVSNLKLSANNTPASSRPSTPQMQESKKLIPRRELIEKAQATLTNDISLCVVGHVDAGKSTILGRLLVELGEMTDREHDKNVRNSDKQGKASFAYAWAMDDLVEERERGVTLDYAVTSLRTKDRLLHIVDTPGHSHLVHNMISGAQQADAALLIIDAREGEFEKGFSERGQTREHALLVRSLGVRELGVVVNKIDATNYSQQRFDYIRDTLRPFLIKNGFNKDRIQFVPCAAMTGENVTKCSNEALESWYNGPTVAQVLDHFEPPQRPIEAGLRLPVHNIFKGQTAIASGVGVTGRLCAGVVQVGEKVRCLPGDEHAIVKMIEVDEEPVPFAAAGTNVTLYLANIDPIQLSIGSVLCSPTDLAPLATRFVAQILLFDTQIPILPGTTFEIFLHSINTSASVTKLIETVDKNTGAVLKAKPRVLTGNSAARVEMAVGSSSLTSQSGSGMPSSNVIAIEKFSANKDMGRLLLRHEGDTIAAGIIIDHIR</sequence>
<dbReference type="CDD" id="cd04093">
    <property type="entry name" value="HBS1_C_III"/>
    <property type="match status" value="1"/>
</dbReference>
<evidence type="ECO:0000256" key="6">
    <source>
        <dbReference type="ARBA" id="ARBA00022845"/>
    </source>
</evidence>
<feature type="compositionally biased region" description="Low complexity" evidence="12">
    <location>
        <begin position="204"/>
        <end position="216"/>
    </location>
</feature>
<evidence type="ECO:0000256" key="10">
    <source>
        <dbReference type="ARBA" id="ARBA00063537"/>
    </source>
</evidence>
<keyword evidence="4" id="KW-0547">Nucleotide-binding</keyword>
<dbReference type="OrthoDB" id="342024at2759"/>
<evidence type="ECO:0000256" key="8">
    <source>
        <dbReference type="ARBA" id="ARBA00023134"/>
    </source>
</evidence>
<feature type="compositionally biased region" description="Polar residues" evidence="12">
    <location>
        <begin position="416"/>
        <end position="433"/>
    </location>
</feature>
<dbReference type="Proteomes" id="UP000310189">
    <property type="component" value="Unassembled WGS sequence"/>
</dbReference>
<dbReference type="Pfam" id="PF08938">
    <property type="entry name" value="HBS1_N"/>
    <property type="match status" value="1"/>
</dbReference>
<dbReference type="GO" id="GO:0003924">
    <property type="term" value="F:GTPase activity"/>
    <property type="evidence" value="ECO:0007669"/>
    <property type="project" value="InterPro"/>
</dbReference>
<evidence type="ECO:0000256" key="7">
    <source>
        <dbReference type="ARBA" id="ARBA00022917"/>
    </source>
</evidence>
<dbReference type="InterPro" id="IPR027417">
    <property type="entry name" value="P-loop_NTPase"/>
</dbReference>
<comment type="similarity">
    <text evidence="2">Belongs to the TRAFAC class translation factor GTPase superfamily. Classic translation factor GTPase family. EF-Tu/EF-1A subfamily.</text>
</comment>
<dbReference type="GO" id="GO:0002184">
    <property type="term" value="P:cytoplasmic translational termination"/>
    <property type="evidence" value="ECO:0007669"/>
    <property type="project" value="UniProtKB-ARBA"/>
</dbReference>
<feature type="region of interest" description="Disordered" evidence="12">
    <location>
        <begin position="357"/>
        <end position="404"/>
    </location>
</feature>
<comment type="catalytic activity">
    <reaction evidence="9">
        <text>GTP + H2O = GDP + phosphate + H(+)</text>
        <dbReference type="Rhea" id="RHEA:19669"/>
        <dbReference type="ChEBI" id="CHEBI:15377"/>
        <dbReference type="ChEBI" id="CHEBI:15378"/>
        <dbReference type="ChEBI" id="CHEBI:37565"/>
        <dbReference type="ChEBI" id="CHEBI:43474"/>
        <dbReference type="ChEBI" id="CHEBI:58189"/>
    </reaction>
    <physiologicalReaction direction="left-to-right" evidence="9">
        <dbReference type="Rhea" id="RHEA:19670"/>
    </physiologicalReaction>
</comment>
<feature type="region of interest" description="Disordered" evidence="12">
    <location>
        <begin position="416"/>
        <end position="437"/>
    </location>
</feature>
<dbReference type="Pfam" id="PF00009">
    <property type="entry name" value="GTP_EFTU"/>
    <property type="match status" value="1"/>
</dbReference>
<feature type="region of interest" description="Disordered" evidence="12">
    <location>
        <begin position="195"/>
        <end position="298"/>
    </location>
</feature>
<dbReference type="GO" id="GO:0005829">
    <property type="term" value="C:cytosol"/>
    <property type="evidence" value="ECO:0007669"/>
    <property type="project" value="GOC"/>
</dbReference>
<feature type="region of interest" description="Disordered" evidence="12">
    <location>
        <begin position="93"/>
        <end position="136"/>
    </location>
</feature>
<evidence type="ECO:0000256" key="9">
    <source>
        <dbReference type="ARBA" id="ARBA00049117"/>
    </source>
</evidence>
<gene>
    <name evidence="14" type="ORF">E3P99_00137</name>
</gene>
<organism evidence="14 15">
    <name type="scientific">Wallemia hederae</name>
    <dbReference type="NCBI Taxonomy" id="1540922"/>
    <lineage>
        <taxon>Eukaryota</taxon>
        <taxon>Fungi</taxon>
        <taxon>Dikarya</taxon>
        <taxon>Basidiomycota</taxon>
        <taxon>Wallemiomycotina</taxon>
        <taxon>Wallemiomycetes</taxon>
        <taxon>Wallemiales</taxon>
        <taxon>Wallemiaceae</taxon>
        <taxon>Wallemia</taxon>
    </lineage>
</organism>
<evidence type="ECO:0000256" key="2">
    <source>
        <dbReference type="ARBA" id="ARBA00007249"/>
    </source>
</evidence>
<evidence type="ECO:0000256" key="12">
    <source>
        <dbReference type="SAM" id="MobiDB-lite"/>
    </source>
</evidence>
<dbReference type="InterPro" id="IPR000795">
    <property type="entry name" value="T_Tr_GTP-bd_dom"/>
</dbReference>
<dbReference type="PRINTS" id="PR00315">
    <property type="entry name" value="ELONGATNFCT"/>
</dbReference>
<accession>A0A4T0FY47</accession>
<reference evidence="14 15" key="1">
    <citation type="submission" date="2019-03" db="EMBL/GenBank/DDBJ databases">
        <title>Sequencing 23 genomes of Wallemia ichthyophaga.</title>
        <authorList>
            <person name="Gostincar C."/>
        </authorList>
    </citation>
    <scope>NUCLEOTIDE SEQUENCE [LARGE SCALE GENOMIC DNA]</scope>
    <source>
        <strain evidence="14 15">EXF-5753</strain>
    </source>
</reference>
<feature type="compositionally biased region" description="Low complexity" evidence="12">
    <location>
        <begin position="236"/>
        <end position="251"/>
    </location>
</feature>
<dbReference type="PROSITE" id="PS51722">
    <property type="entry name" value="G_TR_2"/>
    <property type="match status" value="1"/>
</dbReference>
<dbReference type="SUPFAM" id="SSF52540">
    <property type="entry name" value="P-loop containing nucleoside triphosphate hydrolases"/>
    <property type="match status" value="1"/>
</dbReference>
<feature type="compositionally biased region" description="Basic and acidic residues" evidence="12">
    <location>
        <begin position="101"/>
        <end position="122"/>
    </location>
</feature>
<feature type="compositionally biased region" description="Pro residues" evidence="12">
    <location>
        <begin position="284"/>
        <end position="296"/>
    </location>
</feature>
<dbReference type="GO" id="GO:0006417">
    <property type="term" value="P:regulation of translation"/>
    <property type="evidence" value="ECO:0007669"/>
    <property type="project" value="UniProtKB-KW"/>
</dbReference>
<dbReference type="GO" id="GO:1990533">
    <property type="term" value="C:Dom34-Hbs1 complex"/>
    <property type="evidence" value="ECO:0007669"/>
    <property type="project" value="UniProtKB-ARBA"/>
</dbReference>
<feature type="domain" description="Tr-type G" evidence="13">
    <location>
        <begin position="453"/>
        <end position="678"/>
    </location>
</feature>
<evidence type="ECO:0000313" key="15">
    <source>
        <dbReference type="Proteomes" id="UP000310189"/>
    </source>
</evidence>
<dbReference type="CDD" id="cd16267">
    <property type="entry name" value="HBS1-like_II"/>
    <property type="match status" value="1"/>
</dbReference>
<dbReference type="FunFam" id="2.40.30.10:FF:000020">
    <property type="entry name" value="Translation elongation factor EF-1"/>
    <property type="match status" value="1"/>
</dbReference>
<evidence type="ECO:0000259" key="13">
    <source>
        <dbReference type="PROSITE" id="PS51722"/>
    </source>
</evidence>
<dbReference type="InterPro" id="IPR054696">
    <property type="entry name" value="GTP-eEF1A_C"/>
</dbReference>
<evidence type="ECO:0000256" key="3">
    <source>
        <dbReference type="ARBA" id="ARBA00022490"/>
    </source>
</evidence>
<dbReference type="SUPFAM" id="SSF50447">
    <property type="entry name" value="Translation proteins"/>
    <property type="match status" value="1"/>
</dbReference>
<keyword evidence="3" id="KW-0963">Cytoplasm</keyword>
<dbReference type="Pfam" id="PF22594">
    <property type="entry name" value="GTP-eEF1A_C"/>
    <property type="match status" value="1"/>
</dbReference>
<protein>
    <recommendedName>
        <fullName evidence="11">Elongation factor 1 alpha-like protein</fullName>
    </recommendedName>
</protein>
<evidence type="ECO:0000256" key="11">
    <source>
        <dbReference type="ARBA" id="ARBA00074866"/>
    </source>
</evidence>
<keyword evidence="5" id="KW-0378">Hydrolase</keyword>
<dbReference type="EMBL" id="SPNW01000002">
    <property type="protein sequence ID" value="TIA93360.1"/>
    <property type="molecule type" value="Genomic_DNA"/>
</dbReference>
<dbReference type="SUPFAM" id="SSF50465">
    <property type="entry name" value="EF-Tu/eEF-1alpha/eIF2-gamma C-terminal domain"/>
    <property type="match status" value="1"/>
</dbReference>
<dbReference type="GO" id="GO:0005525">
    <property type="term" value="F:GTP binding"/>
    <property type="evidence" value="ECO:0007669"/>
    <property type="project" value="UniProtKB-KW"/>
</dbReference>
<evidence type="ECO:0000256" key="1">
    <source>
        <dbReference type="ARBA" id="ARBA00004496"/>
    </source>
</evidence>
<dbReference type="InterPro" id="IPR015033">
    <property type="entry name" value="HBS1-like_N"/>
</dbReference>
<keyword evidence="15" id="KW-1185">Reference proteome</keyword>
<feature type="compositionally biased region" description="Low complexity" evidence="12">
    <location>
        <begin position="385"/>
        <end position="399"/>
    </location>
</feature>
<dbReference type="FunFam" id="3.40.50.300:FF:000204">
    <property type="entry name" value="Translation elongation factor Tu"/>
    <property type="match status" value="1"/>
</dbReference>
<dbReference type="InterPro" id="IPR050100">
    <property type="entry name" value="TRAFAC_GTPase_members"/>
</dbReference>
<dbReference type="InterPro" id="IPR009000">
    <property type="entry name" value="Transl_B-barrel_sf"/>
</dbReference>
<keyword evidence="7" id="KW-0648">Protein biosynthesis</keyword>
<comment type="caution">
    <text evidence="14">The sequence shown here is derived from an EMBL/GenBank/DDBJ whole genome shotgun (WGS) entry which is preliminary data.</text>
</comment>
<dbReference type="Gene3D" id="2.40.30.10">
    <property type="entry name" value="Translation factors"/>
    <property type="match status" value="2"/>
</dbReference>
<dbReference type="AlphaFoldDB" id="A0A4T0FY47"/>
<dbReference type="InterPro" id="IPR009001">
    <property type="entry name" value="Transl_elong_EF1A/Init_IF2_C"/>
</dbReference>
<dbReference type="PANTHER" id="PTHR23115">
    <property type="entry name" value="TRANSLATION FACTOR"/>
    <property type="match status" value="1"/>
</dbReference>
<evidence type="ECO:0000256" key="4">
    <source>
        <dbReference type="ARBA" id="ARBA00022741"/>
    </source>
</evidence>
<evidence type="ECO:0000313" key="14">
    <source>
        <dbReference type="EMBL" id="TIA93360.1"/>
    </source>
</evidence>
<proteinExistence type="inferred from homology"/>